<gene>
    <name evidence="1" type="primary">Contig16227.g17283</name>
    <name evidence="1" type="ORF">STYLEM_12998</name>
</gene>
<reference evidence="1 2" key="1">
    <citation type="submission" date="2014-06" db="EMBL/GenBank/DDBJ databases">
        <authorList>
            <person name="Swart Estienne"/>
        </authorList>
    </citation>
    <scope>NUCLEOTIDE SEQUENCE [LARGE SCALE GENOMIC DNA]</scope>
    <source>
        <strain evidence="1 2">130c</strain>
    </source>
</reference>
<dbReference type="EMBL" id="CCKQ01012332">
    <property type="protein sequence ID" value="CDW83943.1"/>
    <property type="molecule type" value="Genomic_DNA"/>
</dbReference>
<dbReference type="Proteomes" id="UP000039865">
    <property type="component" value="Unassembled WGS sequence"/>
</dbReference>
<proteinExistence type="predicted"/>
<dbReference type="InParanoid" id="A0A078ASY5"/>
<accession>A0A078ASY5</accession>
<organism evidence="1 2">
    <name type="scientific">Stylonychia lemnae</name>
    <name type="common">Ciliate</name>
    <dbReference type="NCBI Taxonomy" id="5949"/>
    <lineage>
        <taxon>Eukaryota</taxon>
        <taxon>Sar</taxon>
        <taxon>Alveolata</taxon>
        <taxon>Ciliophora</taxon>
        <taxon>Intramacronucleata</taxon>
        <taxon>Spirotrichea</taxon>
        <taxon>Stichotrichia</taxon>
        <taxon>Sporadotrichida</taxon>
        <taxon>Oxytrichidae</taxon>
        <taxon>Stylonychinae</taxon>
        <taxon>Stylonychia</taxon>
    </lineage>
</organism>
<dbReference type="AlphaFoldDB" id="A0A078ASY5"/>
<sequence length="525" mass="60551">MNDAILLGESTLTQGLDKLRVIVRALNQSVRTMENTLDYQIKHEDFYSETLNQVYQERIEARLLELKQMEEKRKSPYRTTATPEELLRTLDQTVEDLLNRTPFRVLVFSEFSTALRICRKTNTEHIFLAKYNKLCEAYCNVDNVSKEVELKAQSQGDENPLKLQKANHGQLMAIISDENLTQSQIESQTLLKLSEVSSIIIQDESFIEAAVPTQTKVSYASILAQVQKTQSQSHEPSDPSHGILHTNLKRILDFTLEQAQPYQSSLLGVRPHFFWQMKRKKESEQRIQVLDEQFTMNPSLEEIRDSIYSKDPRLLQAIESIYYNQLLSGQVLLLGTIRHQSSLLITESQTKQTFVTTGKTLSKPQDLLQGRHVFEWWQEQGKTTQLIQGEITNSPISLLKPQDLRAGRYIFEWWQDLLIGTQYQSMVQPIHVQACNLFLRFQQQIYSGLTIRRFSMSSGISDYYIIEEAQFPLLTIISPTVFSIITQYKGKETVSQSNLCLSVSVLSAIFQYDLSIFPARYLRPL</sequence>
<evidence type="ECO:0000313" key="1">
    <source>
        <dbReference type="EMBL" id="CDW83943.1"/>
    </source>
</evidence>
<keyword evidence="2" id="KW-1185">Reference proteome</keyword>
<protein>
    <submittedName>
        <fullName evidence="1">Uncharacterized protein</fullName>
    </submittedName>
</protein>
<name>A0A078ASY5_STYLE</name>
<evidence type="ECO:0000313" key="2">
    <source>
        <dbReference type="Proteomes" id="UP000039865"/>
    </source>
</evidence>